<evidence type="ECO:0000313" key="15">
    <source>
        <dbReference type="Proteomes" id="UP001153954"/>
    </source>
</evidence>
<dbReference type="InterPro" id="IPR012337">
    <property type="entry name" value="RNaseH-like_sf"/>
</dbReference>
<evidence type="ECO:0000313" key="14">
    <source>
        <dbReference type="EMBL" id="CAH2085173.1"/>
    </source>
</evidence>
<name>A0AAU9TGC9_EUPED</name>
<gene>
    <name evidence="14" type="ORF">EEDITHA_LOCUS1678</name>
</gene>
<dbReference type="InterPro" id="IPR043128">
    <property type="entry name" value="Rev_trsase/Diguanyl_cyclase"/>
</dbReference>
<dbReference type="InterPro" id="IPR036397">
    <property type="entry name" value="RNaseH_sf"/>
</dbReference>
<dbReference type="PANTHER" id="PTHR37984:SF5">
    <property type="entry name" value="PROTEIN NYNRIN-LIKE"/>
    <property type="match status" value="1"/>
</dbReference>
<evidence type="ECO:0000256" key="1">
    <source>
        <dbReference type="ARBA" id="ARBA00012493"/>
    </source>
</evidence>
<dbReference type="Pfam" id="PF00078">
    <property type="entry name" value="RVT_1"/>
    <property type="match status" value="1"/>
</dbReference>
<feature type="compositionally biased region" description="Low complexity" evidence="10">
    <location>
        <begin position="1611"/>
        <end position="1622"/>
    </location>
</feature>
<dbReference type="SUPFAM" id="SSF57756">
    <property type="entry name" value="Retrovirus zinc finger-like domains"/>
    <property type="match status" value="1"/>
</dbReference>
<dbReference type="FunFam" id="1.10.340.70:FF:000001">
    <property type="entry name" value="Retrovirus-related Pol polyprotein from transposon gypsy-like Protein"/>
    <property type="match status" value="1"/>
</dbReference>
<dbReference type="SUPFAM" id="SSF53098">
    <property type="entry name" value="Ribonuclease H-like"/>
    <property type="match status" value="1"/>
</dbReference>
<feature type="compositionally biased region" description="Low complexity" evidence="10">
    <location>
        <begin position="168"/>
        <end position="178"/>
    </location>
</feature>
<feature type="domain" description="Integrase catalytic" evidence="13">
    <location>
        <begin position="1312"/>
        <end position="1471"/>
    </location>
</feature>
<evidence type="ECO:0000256" key="9">
    <source>
        <dbReference type="PROSITE-ProRule" id="PRU00047"/>
    </source>
</evidence>
<dbReference type="Gene3D" id="2.40.70.10">
    <property type="entry name" value="Acid Proteases"/>
    <property type="match status" value="1"/>
</dbReference>
<protein>
    <recommendedName>
        <fullName evidence="1">RNA-directed DNA polymerase</fullName>
        <ecNumber evidence="1">2.7.7.49</ecNumber>
    </recommendedName>
</protein>
<accession>A0AAU9TGC9</accession>
<feature type="domain" description="CCHC-type" evidence="11">
    <location>
        <begin position="432"/>
        <end position="446"/>
    </location>
</feature>
<dbReference type="GO" id="GO:0004519">
    <property type="term" value="F:endonuclease activity"/>
    <property type="evidence" value="ECO:0007669"/>
    <property type="project" value="UniProtKB-KW"/>
</dbReference>
<evidence type="ECO:0000256" key="2">
    <source>
        <dbReference type="ARBA" id="ARBA00022670"/>
    </source>
</evidence>
<dbReference type="GO" id="GO:0003964">
    <property type="term" value="F:RNA-directed DNA polymerase activity"/>
    <property type="evidence" value="ECO:0007669"/>
    <property type="project" value="UniProtKB-KW"/>
</dbReference>
<keyword evidence="3" id="KW-0808">Transferase</keyword>
<feature type="region of interest" description="Disordered" evidence="10">
    <location>
        <begin position="1"/>
        <end position="195"/>
    </location>
</feature>
<feature type="region of interest" description="Disordered" evidence="10">
    <location>
        <begin position="1600"/>
        <end position="1637"/>
    </location>
</feature>
<keyword evidence="7" id="KW-0378">Hydrolase</keyword>
<keyword evidence="9" id="KW-0479">Metal-binding</keyword>
<dbReference type="InterPro" id="IPR021109">
    <property type="entry name" value="Peptidase_aspartic_dom_sf"/>
</dbReference>
<keyword evidence="9" id="KW-0863">Zinc-finger</keyword>
<dbReference type="GO" id="GO:0004190">
    <property type="term" value="F:aspartic-type endopeptidase activity"/>
    <property type="evidence" value="ECO:0007669"/>
    <property type="project" value="UniProtKB-KW"/>
</dbReference>
<dbReference type="SUPFAM" id="SSF56672">
    <property type="entry name" value="DNA/RNA polymerases"/>
    <property type="match status" value="1"/>
</dbReference>
<dbReference type="CDD" id="cd09274">
    <property type="entry name" value="RNase_HI_RT_Ty3"/>
    <property type="match status" value="1"/>
</dbReference>
<dbReference type="EC" id="2.7.7.49" evidence="1"/>
<dbReference type="Proteomes" id="UP001153954">
    <property type="component" value="Unassembled WGS sequence"/>
</dbReference>
<keyword evidence="6" id="KW-0255">Endonuclease</keyword>
<dbReference type="InterPro" id="IPR050951">
    <property type="entry name" value="Retrovirus_Pol_polyprotein"/>
</dbReference>
<evidence type="ECO:0000256" key="8">
    <source>
        <dbReference type="ARBA" id="ARBA00022918"/>
    </source>
</evidence>
<dbReference type="Pfam" id="PF17917">
    <property type="entry name" value="RT_RNaseH"/>
    <property type="match status" value="1"/>
</dbReference>
<dbReference type="SUPFAM" id="SSF50630">
    <property type="entry name" value="Acid proteases"/>
    <property type="match status" value="1"/>
</dbReference>
<dbReference type="EMBL" id="CAKOGL010000004">
    <property type="protein sequence ID" value="CAH2085173.1"/>
    <property type="molecule type" value="Genomic_DNA"/>
</dbReference>
<keyword evidence="15" id="KW-1185">Reference proteome</keyword>
<dbReference type="GO" id="GO:0008270">
    <property type="term" value="F:zinc ion binding"/>
    <property type="evidence" value="ECO:0007669"/>
    <property type="project" value="UniProtKB-KW"/>
</dbReference>
<dbReference type="InterPro" id="IPR041373">
    <property type="entry name" value="RT_RNaseH"/>
</dbReference>
<evidence type="ECO:0000256" key="10">
    <source>
        <dbReference type="SAM" id="MobiDB-lite"/>
    </source>
</evidence>
<dbReference type="InterPro" id="IPR036875">
    <property type="entry name" value="Znf_CCHC_sf"/>
</dbReference>
<dbReference type="CDD" id="cd00303">
    <property type="entry name" value="retropepsin_like"/>
    <property type="match status" value="1"/>
</dbReference>
<evidence type="ECO:0000259" key="12">
    <source>
        <dbReference type="PROSITE" id="PS50878"/>
    </source>
</evidence>
<sequence>MDECDARGQGPDDDGARGRGRNDDDTRGRGLDDNGARGRGRNDDGAQGRGLDDSDARGRGLDDDDDARGRGLDDDGARGRGRYDDDARGRGLDDGDARGRGLDDDGAHGLGPGIDLVFRSQREHDVRMDKRQGRKRTPTEHRREEHGESTRRGGYSTDRRRKRRRRYPSSSSESSGKSVEIHPKPKHVNSNSENNTNQILNKFLSIIKDVRDSGRSKLSYENNFVPEFDPMSKEQTILTWINKVEECAEIYGWNEKAIIHYALPKLCGIAKSWYQGLPSVLFSWSEWKKKLIESFPIREDFAELLTEMLNKRVRYGESLEHYYYAKINLLNRCKITGRRAVDCLLHGLDDRAIKIGAQAAQFSEPEHVLRYFRSVKIGTLRENSDGKRTRNDKFVLNKFNPIKTTQNNSTIRCFNCDQMGHPSFRCDKPLVRCTNCDRIGHQSTDCSRGKLYKQTGNRLDKNEKQVSEVSVSDRTNDKYIMGIRVNGIPLECHLDLGSQCTLMRKSDAKFLNLNLHTDIDLPMFRGIGAHVIKPLGLIVATVEVQNIKEVVDIYVVEDYVLGHAVLLGHSFTEKPNIIITKTTDEIIFRKAQSSDKVRLNSREEQQIPVNTMRAVTVYCETLGDGAIFVTGSIRGSTDKKRYLLPGEYSVVNNKCALLIQNISESDIIVERGALITRATKIQTKLSAYDVTISTTDVDDTINCNPKFTSEQRLNLQKLLSEYKDCFSSGLKDLGFTNATEMTIELDDDEPVVYKPYRLSHSERSQVQDMVQEMIDNGIARESSSPYASPIVLVKKKSGEKRLCVDYRALNRKTKKDHHPLPRIEDQLDLLAGNNLFTSLDLASGYYQIPINEGSRLKTAFVTPDGQFEYNRMPFGLVNAPAVFQRTMNKILAEAKIKYALVYMDDILIPSKDVDEGMIRLREVLGLLKKGGLTLKMSKCNFFLDKIDFLGFEVSANGIRPGSRKTDAVSRFPQPRNQHELRQFLGLSGFFRRFIKDYALIAAPLSELLKKNNEWNWGETQNNSFLSIKALLSERPVLALYDPLAETQLHTDASKHGLAGILLQRNLNDVFQPVSYFSRKTTPEEQKYHSYELETLAIITSLSRFRVYLVGIKFTILTDCNAIRSTFTKRDLVPRVARWWLQFQEYDCSIEYRPGARMSHVDALSRNPIETTLPEEKHILDVLVIGSEEDWITTVQTADVDIAKIKDILCNPETENVADVYKNFKLKNGRVYRIVGDEIKWVVPKGSRWQILKRNHDDVGHYGFEKTLERIKKHYWFSRMRRFIKKYVSACLECAHHKAPGGRHEGKLHPIEKPSVPFHTIHADHLGPFVRSKLGNCYLLVIIDGFTKFVNITPVKNTRSSTTIKVLQDHFSYFGVPTRLITDRGSSFTSKTFKDFIRNNGIKHVLNAVATPRANGQVERFNRTITEALATSNHGRDEKAWDENINDIQLGLNTTIHKTTRKSPSELLFGFNVSHRAQGILSTVINDTLNLTPIHELDTIREEVSKRIETQQLKDAHRFNKSRKESRKYKVGDLVRIVRQVPHDGQSQKLVVRYQGPYRVIKVLEHDRYVVEDTPLSRKGGRRYEGIVAVDKMQPWMSFDRNFDDSTDDDTSNNNDDNVNNVDDINRDDNVNNASTDI</sequence>
<dbReference type="Gene3D" id="3.10.10.10">
    <property type="entry name" value="HIV Type 1 Reverse Transcriptase, subunit A, domain 1"/>
    <property type="match status" value="1"/>
</dbReference>
<evidence type="ECO:0000259" key="13">
    <source>
        <dbReference type="PROSITE" id="PS50994"/>
    </source>
</evidence>
<feature type="compositionally biased region" description="Basic and acidic residues" evidence="10">
    <location>
        <begin position="120"/>
        <end position="151"/>
    </location>
</feature>
<dbReference type="PANTHER" id="PTHR37984">
    <property type="entry name" value="PROTEIN CBG26694"/>
    <property type="match status" value="1"/>
</dbReference>
<proteinExistence type="predicted"/>
<dbReference type="InterPro" id="IPR043502">
    <property type="entry name" value="DNA/RNA_pol_sf"/>
</dbReference>
<dbReference type="FunFam" id="3.10.10.10:FF:000007">
    <property type="entry name" value="Retrovirus-related Pol polyprotein from transposon 17.6-like Protein"/>
    <property type="match status" value="1"/>
</dbReference>
<dbReference type="PROSITE" id="PS50878">
    <property type="entry name" value="RT_POL"/>
    <property type="match status" value="1"/>
</dbReference>
<dbReference type="FunFam" id="3.30.420.10:FF:000032">
    <property type="entry name" value="Retrovirus-related Pol polyprotein from transposon 297-like Protein"/>
    <property type="match status" value="1"/>
</dbReference>
<dbReference type="GO" id="GO:0042575">
    <property type="term" value="C:DNA polymerase complex"/>
    <property type="evidence" value="ECO:0007669"/>
    <property type="project" value="UniProtKB-ARBA"/>
</dbReference>
<feature type="compositionally biased region" description="Basic and acidic residues" evidence="10">
    <location>
        <begin position="14"/>
        <end position="107"/>
    </location>
</feature>
<evidence type="ECO:0000256" key="6">
    <source>
        <dbReference type="ARBA" id="ARBA00022759"/>
    </source>
</evidence>
<dbReference type="GO" id="GO:0003677">
    <property type="term" value="F:DNA binding"/>
    <property type="evidence" value="ECO:0007669"/>
    <property type="project" value="UniProtKB-KW"/>
</dbReference>
<dbReference type="GO" id="GO:0015074">
    <property type="term" value="P:DNA integration"/>
    <property type="evidence" value="ECO:0007669"/>
    <property type="project" value="InterPro"/>
</dbReference>
<feature type="domain" description="Reverse transcriptase" evidence="12">
    <location>
        <begin position="774"/>
        <end position="953"/>
    </location>
</feature>
<dbReference type="FunFam" id="3.30.70.270:FF:000020">
    <property type="entry name" value="Transposon Tf2-6 polyprotein-like Protein"/>
    <property type="match status" value="1"/>
</dbReference>
<dbReference type="Gene3D" id="3.30.70.270">
    <property type="match status" value="2"/>
</dbReference>
<dbReference type="Pfam" id="PF00665">
    <property type="entry name" value="rve"/>
    <property type="match status" value="1"/>
</dbReference>
<dbReference type="Pfam" id="PF17921">
    <property type="entry name" value="Integrase_H2C2"/>
    <property type="match status" value="1"/>
</dbReference>
<dbReference type="InterPro" id="IPR001584">
    <property type="entry name" value="Integrase_cat-core"/>
</dbReference>
<reference evidence="14" key="1">
    <citation type="submission" date="2022-03" db="EMBL/GenBank/DDBJ databases">
        <authorList>
            <person name="Tunstrom K."/>
        </authorList>
    </citation>
    <scope>NUCLEOTIDE SEQUENCE</scope>
</reference>
<dbReference type="InterPro" id="IPR041588">
    <property type="entry name" value="Integrase_H2C2"/>
</dbReference>
<dbReference type="InterPro" id="IPR000477">
    <property type="entry name" value="RT_dom"/>
</dbReference>
<keyword evidence="4" id="KW-0548">Nucleotidyltransferase</keyword>
<keyword evidence="2" id="KW-0645">Protease</keyword>
<evidence type="ECO:0000259" key="11">
    <source>
        <dbReference type="PROSITE" id="PS50158"/>
    </source>
</evidence>
<evidence type="ECO:0000256" key="4">
    <source>
        <dbReference type="ARBA" id="ARBA00022695"/>
    </source>
</evidence>
<dbReference type="SMART" id="SM00343">
    <property type="entry name" value="ZnF_C2HC"/>
    <property type="match status" value="2"/>
</dbReference>
<dbReference type="GO" id="GO:0006508">
    <property type="term" value="P:proteolysis"/>
    <property type="evidence" value="ECO:0007669"/>
    <property type="project" value="UniProtKB-KW"/>
</dbReference>
<dbReference type="PROSITE" id="PS50994">
    <property type="entry name" value="INTEGRASE"/>
    <property type="match status" value="1"/>
</dbReference>
<dbReference type="Gene3D" id="3.30.420.10">
    <property type="entry name" value="Ribonuclease H-like superfamily/Ribonuclease H"/>
    <property type="match status" value="1"/>
</dbReference>
<dbReference type="Gene3D" id="4.10.60.10">
    <property type="entry name" value="Zinc finger, CCHC-type"/>
    <property type="match status" value="1"/>
</dbReference>
<evidence type="ECO:0000256" key="5">
    <source>
        <dbReference type="ARBA" id="ARBA00022722"/>
    </source>
</evidence>
<dbReference type="PROSITE" id="PS50158">
    <property type="entry name" value="ZF_CCHC"/>
    <property type="match status" value="1"/>
</dbReference>
<evidence type="ECO:0000256" key="7">
    <source>
        <dbReference type="ARBA" id="ARBA00022801"/>
    </source>
</evidence>
<keyword evidence="8" id="KW-0695">RNA-directed DNA polymerase</keyword>
<comment type="caution">
    <text evidence="14">The sequence shown here is derived from an EMBL/GenBank/DDBJ whole genome shotgun (WGS) entry which is preliminary data.</text>
</comment>
<dbReference type="InterPro" id="IPR001878">
    <property type="entry name" value="Znf_CCHC"/>
</dbReference>
<evidence type="ECO:0000256" key="3">
    <source>
        <dbReference type="ARBA" id="ARBA00022679"/>
    </source>
</evidence>
<keyword evidence="5" id="KW-0540">Nuclease</keyword>
<organism evidence="14 15">
    <name type="scientific">Euphydryas editha</name>
    <name type="common">Edith's checkerspot</name>
    <dbReference type="NCBI Taxonomy" id="104508"/>
    <lineage>
        <taxon>Eukaryota</taxon>
        <taxon>Metazoa</taxon>
        <taxon>Ecdysozoa</taxon>
        <taxon>Arthropoda</taxon>
        <taxon>Hexapoda</taxon>
        <taxon>Insecta</taxon>
        <taxon>Pterygota</taxon>
        <taxon>Neoptera</taxon>
        <taxon>Endopterygota</taxon>
        <taxon>Lepidoptera</taxon>
        <taxon>Glossata</taxon>
        <taxon>Ditrysia</taxon>
        <taxon>Papilionoidea</taxon>
        <taxon>Nymphalidae</taxon>
        <taxon>Nymphalinae</taxon>
        <taxon>Euphydryas</taxon>
    </lineage>
</organism>
<keyword evidence="9" id="KW-0862">Zinc</keyword>
<dbReference type="Gene3D" id="1.10.340.70">
    <property type="match status" value="1"/>
</dbReference>
<dbReference type="CDD" id="cd01647">
    <property type="entry name" value="RT_LTR"/>
    <property type="match status" value="1"/>
</dbReference>